<keyword evidence="3" id="KW-1185">Reference proteome</keyword>
<evidence type="ECO:0000256" key="1">
    <source>
        <dbReference type="SAM" id="SignalP"/>
    </source>
</evidence>
<dbReference type="Proteomes" id="UP000199306">
    <property type="component" value="Unassembled WGS sequence"/>
</dbReference>
<evidence type="ECO:0008006" key="4">
    <source>
        <dbReference type="Google" id="ProtNLM"/>
    </source>
</evidence>
<gene>
    <name evidence="2" type="ORF">SAMN04515674_107118</name>
</gene>
<feature type="chain" id="PRO_5011601643" description="Outer membrane protein beta-barrel domain-containing protein" evidence="1">
    <location>
        <begin position="23"/>
        <end position="266"/>
    </location>
</feature>
<dbReference type="EMBL" id="FOXH01000007">
    <property type="protein sequence ID" value="SFP93201.1"/>
    <property type="molecule type" value="Genomic_DNA"/>
</dbReference>
<organism evidence="2 3">
    <name type="scientific">Pseudarcicella hirudinis</name>
    <dbReference type="NCBI Taxonomy" id="1079859"/>
    <lineage>
        <taxon>Bacteria</taxon>
        <taxon>Pseudomonadati</taxon>
        <taxon>Bacteroidota</taxon>
        <taxon>Cytophagia</taxon>
        <taxon>Cytophagales</taxon>
        <taxon>Flectobacillaceae</taxon>
        <taxon>Pseudarcicella</taxon>
    </lineage>
</organism>
<name>A0A1I5UD85_9BACT</name>
<dbReference type="OrthoDB" id="947498at2"/>
<dbReference type="RefSeq" id="WP_092017749.1">
    <property type="nucleotide sequence ID" value="NZ_FOXH01000007.1"/>
</dbReference>
<accession>A0A1I5UD85</accession>
<proteinExistence type="predicted"/>
<dbReference type="AlphaFoldDB" id="A0A1I5UD85"/>
<reference evidence="2 3" key="1">
    <citation type="submission" date="2016-10" db="EMBL/GenBank/DDBJ databases">
        <authorList>
            <person name="de Groot N.N."/>
        </authorList>
    </citation>
    <scope>NUCLEOTIDE SEQUENCE [LARGE SCALE GENOMIC DNA]</scope>
    <source>
        <strain evidence="3">E92,LMG 26720,CCM 7988</strain>
    </source>
</reference>
<keyword evidence="1" id="KW-0732">Signal</keyword>
<sequence length="266" mass="29231">MKRNILLCIVFSSIAISSFAQSNEPHKLSITPYLGLRSVDWKEQNVVGNAGFELNFKPVNNKFNVRLELSAFGSMLNSQTKSAETSYSLTSDFVNSINTTNAPLNSTYRGGVAQIDVSVPFRLKDSTMTFEPFVGLESKTWARGVSIGDGKEIQEERYKFLSPTLGAKLSYGHNKSKVKLTVRVAVSYPATSNLQIYGRNLGAPYDTDTDLTKRISPSFEIGGKVKKISVKLRYELINLGNSDTLKGISVPDSKATITGITVGYDF</sequence>
<evidence type="ECO:0000313" key="2">
    <source>
        <dbReference type="EMBL" id="SFP93201.1"/>
    </source>
</evidence>
<dbReference type="STRING" id="1079859.SAMN04515674_107118"/>
<evidence type="ECO:0000313" key="3">
    <source>
        <dbReference type="Proteomes" id="UP000199306"/>
    </source>
</evidence>
<feature type="signal peptide" evidence="1">
    <location>
        <begin position="1"/>
        <end position="22"/>
    </location>
</feature>
<protein>
    <recommendedName>
        <fullName evidence="4">Outer membrane protein beta-barrel domain-containing protein</fullName>
    </recommendedName>
</protein>